<comment type="function">
    <text evidence="7">Recruits the lipid transfer protein VPS13 to endosomal and vacuolar membranes.</text>
</comment>
<dbReference type="InterPro" id="IPR036871">
    <property type="entry name" value="PX_dom_sf"/>
</dbReference>
<evidence type="ECO:0000256" key="1">
    <source>
        <dbReference type="ARBA" id="ARBA00004148"/>
    </source>
</evidence>
<evidence type="ECO:0000259" key="10">
    <source>
        <dbReference type="PROSITE" id="PS50195"/>
    </source>
</evidence>
<name>A0A1L0BHV4_9ASCO</name>
<dbReference type="SMART" id="SM00312">
    <property type="entry name" value="PX"/>
    <property type="match status" value="1"/>
</dbReference>
<dbReference type="GO" id="GO:0005774">
    <property type="term" value="C:vacuolar membrane"/>
    <property type="evidence" value="ECO:0007669"/>
    <property type="project" value="UniProtKB-SubCell"/>
</dbReference>
<dbReference type="Proteomes" id="UP000182259">
    <property type="component" value="Chromosome II"/>
</dbReference>
<evidence type="ECO:0000313" key="12">
    <source>
        <dbReference type="EMBL" id="SGZ51363.1"/>
    </source>
</evidence>
<dbReference type="EMBL" id="LT635757">
    <property type="protein sequence ID" value="SGZ50699.1"/>
    <property type="molecule type" value="Genomic_DNA"/>
</dbReference>
<organism evidence="11 14">
    <name type="scientific">Sungouiella intermedia</name>
    <dbReference type="NCBI Taxonomy" id="45354"/>
    <lineage>
        <taxon>Eukaryota</taxon>
        <taxon>Fungi</taxon>
        <taxon>Dikarya</taxon>
        <taxon>Ascomycota</taxon>
        <taxon>Saccharomycotina</taxon>
        <taxon>Pichiomycetes</taxon>
        <taxon>Metschnikowiaceae</taxon>
        <taxon>Sungouiella</taxon>
    </lineage>
</organism>
<evidence type="ECO:0000313" key="14">
    <source>
        <dbReference type="Proteomes" id="UP000182334"/>
    </source>
</evidence>
<keyword evidence="14" id="KW-1185">Reference proteome</keyword>
<comment type="subcellular location">
    <subcellularLocation>
        <location evidence="2">Endosome membrane</location>
        <topology evidence="2">Peripheral membrane protein</topology>
    </subcellularLocation>
    <subcellularLocation>
        <location evidence="1">Vacuole membrane</location>
        <topology evidence="1">Peripheral membrane protein</topology>
    </subcellularLocation>
</comment>
<evidence type="ECO:0000313" key="13">
    <source>
        <dbReference type="Proteomes" id="UP000182259"/>
    </source>
</evidence>
<sequence>MANRKQNPTLASIAPVPIQIVDQASGHEHFSSTSHITDVLVGDYHLIEGDGSGLYVVWAIRIVVDDAKYSLIVLYRRYSDIEAFRAKLVKEYPKDNFPLLPPKDNFSMQRMWLLDLWLETRRKGLQWFLTNVLLNPKYQHSPVITSFVLG</sequence>
<dbReference type="EMBL" id="LT635765">
    <property type="protein sequence ID" value="SGZ51363.1"/>
    <property type="molecule type" value="Genomic_DNA"/>
</dbReference>
<dbReference type="Proteomes" id="UP000182334">
    <property type="component" value="Chromosome II"/>
</dbReference>
<dbReference type="Pfam" id="PF00787">
    <property type="entry name" value="PX"/>
    <property type="match status" value="1"/>
</dbReference>
<proteinExistence type="inferred from homology"/>
<dbReference type="GO" id="GO:0032266">
    <property type="term" value="F:phosphatidylinositol-3-phosphate binding"/>
    <property type="evidence" value="ECO:0007669"/>
    <property type="project" value="InterPro"/>
</dbReference>
<gene>
    <name evidence="12" type="ORF">SAMEA4029009_CIC11G00000003145</name>
    <name evidence="11" type="ORF">SAMEA4029010_CIC11G00000000705</name>
</gene>
<dbReference type="InterPro" id="IPR001683">
    <property type="entry name" value="PX_dom"/>
</dbReference>
<evidence type="ECO:0000256" key="6">
    <source>
        <dbReference type="ARBA" id="ARBA00023136"/>
    </source>
</evidence>
<dbReference type="STRING" id="45354.A0A1L0BHV4"/>
<protein>
    <recommendedName>
        <fullName evidence="8">Endosomal/vacuolar adapter protein YPT35</fullName>
    </recommendedName>
    <alternativeName>
        <fullName evidence="9">PX domain-containing protein YPT35</fullName>
    </alternativeName>
</protein>
<evidence type="ECO:0000313" key="11">
    <source>
        <dbReference type="EMBL" id="SGZ50699.1"/>
    </source>
</evidence>
<dbReference type="CDD" id="cd07280">
    <property type="entry name" value="PX_YPT35"/>
    <property type="match status" value="1"/>
</dbReference>
<evidence type="ECO:0000256" key="8">
    <source>
        <dbReference type="ARBA" id="ARBA00033774"/>
    </source>
</evidence>
<keyword evidence="4" id="KW-0926">Vacuole</keyword>
<feature type="domain" description="PX" evidence="10">
    <location>
        <begin position="36"/>
        <end position="150"/>
    </location>
</feature>
<dbReference type="PROSITE" id="PS50195">
    <property type="entry name" value="PX"/>
    <property type="match status" value="1"/>
</dbReference>
<keyword evidence="5" id="KW-0967">Endosome</keyword>
<dbReference type="GO" id="GO:0010008">
    <property type="term" value="C:endosome membrane"/>
    <property type="evidence" value="ECO:0007669"/>
    <property type="project" value="UniProtKB-SubCell"/>
</dbReference>
<dbReference type="SUPFAM" id="SSF64268">
    <property type="entry name" value="PX domain"/>
    <property type="match status" value="1"/>
</dbReference>
<evidence type="ECO:0000256" key="2">
    <source>
        <dbReference type="ARBA" id="ARBA00004481"/>
    </source>
</evidence>
<accession>A0A1L0BHV4</accession>
<dbReference type="AlphaFoldDB" id="A0A1L0BHV4"/>
<dbReference type="InterPro" id="IPR037917">
    <property type="entry name" value="Ypt35_PX"/>
</dbReference>
<keyword evidence="6" id="KW-0472">Membrane</keyword>
<evidence type="ECO:0000256" key="5">
    <source>
        <dbReference type="ARBA" id="ARBA00022753"/>
    </source>
</evidence>
<dbReference type="Gene3D" id="3.30.1520.10">
    <property type="entry name" value="Phox-like domain"/>
    <property type="match status" value="1"/>
</dbReference>
<evidence type="ECO:0000256" key="9">
    <source>
        <dbReference type="ARBA" id="ARBA00033785"/>
    </source>
</evidence>
<evidence type="ECO:0000256" key="4">
    <source>
        <dbReference type="ARBA" id="ARBA00022554"/>
    </source>
</evidence>
<reference evidence="13 14" key="1">
    <citation type="submission" date="2016-10" db="EMBL/GenBank/DDBJ databases">
        <authorList>
            <person name="de Groot N.N."/>
        </authorList>
    </citation>
    <scope>NUCLEOTIDE SEQUENCE [LARGE SCALE GENOMIC DNA]</scope>
    <source>
        <strain evidence="11 14">CBS 141442</strain>
        <strain evidence="12 13">PYCC 4715</strain>
    </source>
</reference>
<evidence type="ECO:0000256" key="7">
    <source>
        <dbReference type="ARBA" id="ARBA00033728"/>
    </source>
</evidence>
<evidence type="ECO:0000256" key="3">
    <source>
        <dbReference type="ARBA" id="ARBA00007426"/>
    </source>
</evidence>
<comment type="similarity">
    <text evidence="3">Belongs to the YPT35 family.</text>
</comment>
<dbReference type="OrthoDB" id="10254720at2759"/>